<keyword evidence="1" id="KW-0472">Membrane</keyword>
<evidence type="ECO:0000313" key="4">
    <source>
        <dbReference type="Proteomes" id="UP000562492"/>
    </source>
</evidence>
<protein>
    <recommendedName>
        <fullName evidence="2">Lnb N-terminal periplasmic domain-containing protein</fullName>
    </recommendedName>
</protein>
<evidence type="ECO:0000256" key="1">
    <source>
        <dbReference type="SAM" id="Phobius"/>
    </source>
</evidence>
<keyword evidence="4" id="KW-1185">Reference proteome</keyword>
<keyword evidence="1" id="KW-1133">Transmembrane helix</keyword>
<dbReference type="Pfam" id="PF13387">
    <property type="entry name" value="Lnb_N"/>
    <property type="match status" value="1"/>
</dbReference>
<organism evidence="3 4">
    <name type="scientific">Comamonas odontotermitis</name>
    <dbReference type="NCBI Taxonomy" id="379895"/>
    <lineage>
        <taxon>Bacteria</taxon>
        <taxon>Pseudomonadati</taxon>
        <taxon>Pseudomonadota</taxon>
        <taxon>Betaproteobacteria</taxon>
        <taxon>Burkholderiales</taxon>
        <taxon>Comamonadaceae</taxon>
        <taxon>Comamonas</taxon>
    </lineage>
</organism>
<name>A0ABR6RG82_9BURK</name>
<dbReference type="InterPro" id="IPR025178">
    <property type="entry name" value="Lnb_N"/>
</dbReference>
<keyword evidence="1" id="KW-0812">Transmembrane</keyword>
<feature type="transmembrane region" description="Helical" evidence="1">
    <location>
        <begin position="42"/>
        <end position="63"/>
    </location>
</feature>
<sequence length="345" mass="38146">MRIAGFFFAIAKLIASLLMLAGVVWACGALWFQLAQTVKSGSARGLILGVWVGVGLYSIYLLWQHRAPKGLLIYGVLLGAILVWWSTIHPSNTRRWAPDVTQQLSGSISGDIATLHNVRNFDWQTATRATPRWEDRSYDLNQLVSVDMATSYWMGPAIAHTLVSFGFDDGKGPRRYLTFSVEIRKEAGESFSAIGGFFKQFELSLVAAEERDILRVRSNLRGEEVYLYSIQMPRAAMRSLFAAYVDKANALVEAPAFYHTVFANCTTIVFDMVRSIVPGLPLDWRLLASGYLPQYVDSLGALARTHDFEALRGAAHINDRAQAALPGEDFSAAIRKGVPQAPALP</sequence>
<reference evidence="3 4" key="1">
    <citation type="submission" date="2020-08" db="EMBL/GenBank/DDBJ databases">
        <title>Functional genomics of gut bacteria from endangered species of beetles.</title>
        <authorList>
            <person name="Carlos-Shanley C."/>
        </authorList>
    </citation>
    <scope>NUCLEOTIDE SEQUENCE [LARGE SCALE GENOMIC DNA]</scope>
    <source>
        <strain evidence="3 4">S00124</strain>
    </source>
</reference>
<accession>A0ABR6RG82</accession>
<proteinExistence type="predicted"/>
<evidence type="ECO:0000259" key="2">
    <source>
        <dbReference type="Pfam" id="PF13387"/>
    </source>
</evidence>
<comment type="caution">
    <text evidence="3">The sequence shown here is derived from an EMBL/GenBank/DDBJ whole genome shotgun (WGS) entry which is preliminary data.</text>
</comment>
<feature type="domain" description="Lnb N-terminal periplasmic" evidence="2">
    <location>
        <begin position="130"/>
        <end position="290"/>
    </location>
</feature>
<dbReference type="Proteomes" id="UP000562492">
    <property type="component" value="Unassembled WGS sequence"/>
</dbReference>
<gene>
    <name evidence="3" type="ORF">HNP33_002246</name>
</gene>
<evidence type="ECO:0000313" key="3">
    <source>
        <dbReference type="EMBL" id="MBB6578166.1"/>
    </source>
</evidence>
<feature type="transmembrane region" description="Helical" evidence="1">
    <location>
        <begin position="70"/>
        <end position="88"/>
    </location>
</feature>
<dbReference type="EMBL" id="JACHKZ010000012">
    <property type="protein sequence ID" value="MBB6578166.1"/>
    <property type="molecule type" value="Genomic_DNA"/>
</dbReference>